<dbReference type="InterPro" id="IPR002744">
    <property type="entry name" value="MIP18-like"/>
</dbReference>
<dbReference type="Pfam" id="PF01883">
    <property type="entry name" value="FeS_assembly_P"/>
    <property type="match status" value="1"/>
</dbReference>
<dbReference type="InterPro" id="IPR034904">
    <property type="entry name" value="FSCA_dom_sf"/>
</dbReference>
<dbReference type="SUPFAM" id="SSF117916">
    <property type="entry name" value="Fe-S cluster assembly (FSCA) domain-like"/>
    <property type="match status" value="1"/>
</dbReference>
<evidence type="ECO:0000259" key="1">
    <source>
        <dbReference type="Pfam" id="PF01883"/>
    </source>
</evidence>
<dbReference type="EMBL" id="CP032694">
    <property type="protein sequence ID" value="AYG58318.1"/>
    <property type="molecule type" value="Genomic_DNA"/>
</dbReference>
<dbReference type="Proteomes" id="UP000282195">
    <property type="component" value="Chromosome"/>
</dbReference>
<dbReference type="Gene3D" id="3.30.300.130">
    <property type="entry name" value="Fe-S cluster assembly (FSCA)"/>
    <property type="match status" value="1"/>
</dbReference>
<feature type="domain" description="MIP18 family-like" evidence="1">
    <location>
        <begin position="14"/>
        <end position="79"/>
    </location>
</feature>
<evidence type="ECO:0000313" key="2">
    <source>
        <dbReference type="EMBL" id="AYG58318.1"/>
    </source>
</evidence>
<dbReference type="AlphaFoldDB" id="A0A387FHK5"/>
<dbReference type="OrthoDB" id="153551at2"/>
<sequence>MTSLDQLESRQGELWRRLEGVNDPELDEPVTEMGFVEKAEIAADGHVDIDFRLPTYWCSPNFAFLMLDDVRTALESLSWSPAYRITLHDHMFAEEVNLGVSEGKTFAEIFGSLAEDTDLEALRGKFKQKAFKRRQETVILGFRRIGLSDAEIVAMTVDGFDTLAADSDEAAKGRARYREALQERRQGRLQSQDAAVVCWDGKRIEAEALTLYLADLRSVRINMEFNGALCRGLKQTRYKEVEMIEGEPTLVDFILDRVPARQMVGCSTRS</sequence>
<accession>A0A387FHK5</accession>
<reference evidence="2 3" key="1">
    <citation type="submission" date="2018-10" db="EMBL/GenBank/DDBJ databases">
        <title>Rhizobium etli, R. leguminosarum and a new Rhizobium genospecies from Phaseolus dumosus.</title>
        <authorList>
            <person name="Ramirez-Puebla S.T."/>
            <person name="Rogel-Hernandez M.A."/>
            <person name="Guerrero G."/>
            <person name="Ormeno-Orrillo E."/>
            <person name="Martinez-Romero J.C."/>
            <person name="Negrete-Yankelevich S."/>
            <person name="Martinez-Romero E."/>
        </authorList>
    </citation>
    <scope>NUCLEOTIDE SEQUENCE [LARGE SCALE GENOMIC DNA]</scope>
    <source>
        <strain evidence="2 3">CCGE525</strain>
    </source>
</reference>
<gene>
    <name evidence="2" type="ORF">CCGE525_05430</name>
</gene>
<protein>
    <submittedName>
        <fullName evidence="2">DUF59 domain-containing protein</fullName>
    </submittedName>
</protein>
<evidence type="ECO:0000313" key="3">
    <source>
        <dbReference type="Proteomes" id="UP000282195"/>
    </source>
</evidence>
<keyword evidence="3" id="KW-1185">Reference proteome</keyword>
<dbReference type="KEGG" id="rjg:CCGE525_05430"/>
<proteinExistence type="predicted"/>
<organism evidence="2 3">
    <name type="scientific">Rhizobium jaguaris</name>
    <dbReference type="NCBI Taxonomy" id="1312183"/>
    <lineage>
        <taxon>Bacteria</taxon>
        <taxon>Pseudomonadati</taxon>
        <taxon>Pseudomonadota</taxon>
        <taxon>Alphaproteobacteria</taxon>
        <taxon>Hyphomicrobiales</taxon>
        <taxon>Rhizobiaceae</taxon>
        <taxon>Rhizobium/Agrobacterium group</taxon>
        <taxon>Rhizobium</taxon>
    </lineage>
</organism>
<dbReference type="RefSeq" id="WP_120703395.1">
    <property type="nucleotide sequence ID" value="NZ_CP032694.1"/>
</dbReference>
<name>A0A387FHK5_9HYPH</name>